<dbReference type="EMBL" id="JAUKUA010000008">
    <property type="protein sequence ID" value="KAK0702839.1"/>
    <property type="molecule type" value="Genomic_DNA"/>
</dbReference>
<feature type="transmembrane region" description="Helical" evidence="2">
    <location>
        <begin position="223"/>
        <end position="243"/>
    </location>
</feature>
<feature type="compositionally biased region" description="Low complexity" evidence="1">
    <location>
        <begin position="188"/>
        <end position="213"/>
    </location>
</feature>
<keyword evidence="2" id="KW-0472">Membrane</keyword>
<organism evidence="3 4">
    <name type="scientific">Lasiosphaeris hirsuta</name>
    <dbReference type="NCBI Taxonomy" id="260670"/>
    <lineage>
        <taxon>Eukaryota</taxon>
        <taxon>Fungi</taxon>
        <taxon>Dikarya</taxon>
        <taxon>Ascomycota</taxon>
        <taxon>Pezizomycotina</taxon>
        <taxon>Sordariomycetes</taxon>
        <taxon>Sordariomycetidae</taxon>
        <taxon>Sordariales</taxon>
        <taxon>Lasiosphaeriaceae</taxon>
        <taxon>Lasiosphaeris</taxon>
    </lineage>
</organism>
<name>A0AA39ZSH2_9PEZI</name>
<keyword evidence="4" id="KW-1185">Reference proteome</keyword>
<feature type="region of interest" description="Disordered" evidence="1">
    <location>
        <begin position="187"/>
        <end position="214"/>
    </location>
</feature>
<reference evidence="3" key="1">
    <citation type="submission" date="2023-06" db="EMBL/GenBank/DDBJ databases">
        <title>Genome-scale phylogeny and comparative genomics of the fungal order Sordariales.</title>
        <authorList>
            <consortium name="Lawrence Berkeley National Laboratory"/>
            <person name="Hensen N."/>
            <person name="Bonometti L."/>
            <person name="Westerberg I."/>
            <person name="Brannstrom I.O."/>
            <person name="Guillou S."/>
            <person name="Cros-Aarteil S."/>
            <person name="Calhoun S."/>
            <person name="Haridas S."/>
            <person name="Kuo A."/>
            <person name="Mondo S."/>
            <person name="Pangilinan J."/>
            <person name="Riley R."/>
            <person name="Labutti K."/>
            <person name="Andreopoulos B."/>
            <person name="Lipzen A."/>
            <person name="Chen C."/>
            <person name="Yanf M."/>
            <person name="Daum C."/>
            <person name="Ng V."/>
            <person name="Clum A."/>
            <person name="Steindorff A."/>
            <person name="Ohm R."/>
            <person name="Martin F."/>
            <person name="Silar P."/>
            <person name="Natvig D."/>
            <person name="Lalanne C."/>
            <person name="Gautier V."/>
            <person name="Ament-Velasquez S.L."/>
            <person name="Kruys A."/>
            <person name="Hutchinson M.I."/>
            <person name="Powell A.J."/>
            <person name="Barry K."/>
            <person name="Miller A.N."/>
            <person name="Grigoriev I.V."/>
            <person name="Debuchy R."/>
            <person name="Gladieux P."/>
            <person name="Thoren M.H."/>
            <person name="Johannesson H."/>
        </authorList>
    </citation>
    <scope>NUCLEOTIDE SEQUENCE</scope>
    <source>
        <strain evidence="3">SMH4607-1</strain>
    </source>
</reference>
<protein>
    <submittedName>
        <fullName evidence="3">Uncharacterized protein</fullName>
    </submittedName>
</protein>
<sequence length="329" mass="34630">MPLTTSTIIKTIADPDGFQAAGALTTTFTPPAGCNKILSTSSSTLAFLGTDYFSQSLCYPGASTQDAPLIRIYFQPGLVCPSGWTSELISGARTSNTQLPLLRADETAAVCCPTGLRYTETIMAFAPGVGGWCLGPLAKATSIEAERCANCDGVPTPLPVVNEAGVAMTLVQTTLLLRRGAVLGVDSGTGSLPPTGTSSSPPPSNSSNAGPESRLSSAAKTGIAVGVIIGIILLGFALGAMFIKRRRQRKRMRAFQSLDEAKEVHGTSAEITELVGDTNPHMKTHELGKGVKEVLSVAPVVYMEPVELDAASLNRRSYREDRRAERRVS</sequence>
<dbReference type="AlphaFoldDB" id="A0AA39ZSH2"/>
<keyword evidence="2" id="KW-1133">Transmembrane helix</keyword>
<evidence type="ECO:0000313" key="3">
    <source>
        <dbReference type="EMBL" id="KAK0702839.1"/>
    </source>
</evidence>
<gene>
    <name evidence="3" type="ORF">B0H67DRAFT_595169</name>
</gene>
<proteinExistence type="predicted"/>
<evidence type="ECO:0000256" key="1">
    <source>
        <dbReference type="SAM" id="MobiDB-lite"/>
    </source>
</evidence>
<evidence type="ECO:0000256" key="2">
    <source>
        <dbReference type="SAM" id="Phobius"/>
    </source>
</evidence>
<keyword evidence="2" id="KW-0812">Transmembrane</keyword>
<comment type="caution">
    <text evidence="3">The sequence shown here is derived from an EMBL/GenBank/DDBJ whole genome shotgun (WGS) entry which is preliminary data.</text>
</comment>
<accession>A0AA39ZSH2</accession>
<dbReference type="Proteomes" id="UP001172102">
    <property type="component" value="Unassembled WGS sequence"/>
</dbReference>
<evidence type="ECO:0000313" key="4">
    <source>
        <dbReference type="Proteomes" id="UP001172102"/>
    </source>
</evidence>